<protein>
    <recommendedName>
        <fullName evidence="2">protein-tyrosine-phosphatase</fullName>
        <ecNumber evidence="2">3.1.3.48</ecNumber>
    </recommendedName>
</protein>
<dbReference type="Pfam" id="PF01451">
    <property type="entry name" value="LMWPc"/>
    <property type="match status" value="1"/>
</dbReference>
<keyword evidence="3" id="KW-0378">Hydrolase</keyword>
<reference evidence="6" key="1">
    <citation type="submission" date="2021-08" db="EMBL/GenBank/DDBJ databases">
        <title>Flavobacterium sp. strain CC-SYL302.</title>
        <authorList>
            <person name="Lin S.-Y."/>
            <person name="Lee T.-H."/>
            <person name="Young C.-C."/>
        </authorList>
    </citation>
    <scope>NUCLEOTIDE SEQUENCE</scope>
    <source>
        <strain evidence="6">CC-SYL302</strain>
    </source>
</reference>
<keyword evidence="4" id="KW-0904">Protein phosphatase</keyword>
<evidence type="ECO:0000256" key="2">
    <source>
        <dbReference type="ARBA" id="ARBA00013064"/>
    </source>
</evidence>
<sequence length="155" mass="17387">MSTKVLMVCLGNICRSPLAHGILESKIEPEMQVKVDSAGTAAWHSGKQPDERSIAIAKQNGIDISNQKARQFTVEDFNAFDYIYVMDQSNYKDVMKLAPNDATRAKVEIILNEIYPEENREVPDPYYGGTSGFTTVYNLLDQACDKIIHKLKNAK</sequence>
<gene>
    <name evidence="6" type="ORF">K5I29_00310</name>
</gene>
<dbReference type="Gene3D" id="3.40.50.2300">
    <property type="match status" value="1"/>
</dbReference>
<dbReference type="EC" id="3.1.3.48" evidence="2"/>
<dbReference type="InterPro" id="IPR017867">
    <property type="entry name" value="Tyr_phospatase_low_mol_wt"/>
</dbReference>
<dbReference type="InterPro" id="IPR050438">
    <property type="entry name" value="LMW_PTPase"/>
</dbReference>
<organism evidence="6 7">
    <name type="scientific">Flavobacterium agricola</name>
    <dbReference type="NCBI Taxonomy" id="2870839"/>
    <lineage>
        <taxon>Bacteria</taxon>
        <taxon>Pseudomonadati</taxon>
        <taxon>Bacteroidota</taxon>
        <taxon>Flavobacteriia</taxon>
        <taxon>Flavobacteriales</taxon>
        <taxon>Flavobacteriaceae</taxon>
        <taxon>Flavobacterium</taxon>
    </lineage>
</organism>
<dbReference type="PANTHER" id="PTHR11717:SF7">
    <property type="entry name" value="LOW MOLECULAR WEIGHT PHOSPHOTYROSINE PROTEIN PHOSPHATASE"/>
    <property type="match status" value="1"/>
</dbReference>
<dbReference type="RefSeq" id="WP_264433907.1">
    <property type="nucleotide sequence ID" value="NZ_CP081495.1"/>
</dbReference>
<comment type="similarity">
    <text evidence="1">Belongs to the low molecular weight phosphotyrosine protein phosphatase family.</text>
</comment>
<dbReference type="SUPFAM" id="SSF52788">
    <property type="entry name" value="Phosphotyrosine protein phosphatases I"/>
    <property type="match status" value="1"/>
</dbReference>
<proteinExistence type="inferred from homology"/>
<evidence type="ECO:0000256" key="4">
    <source>
        <dbReference type="ARBA" id="ARBA00022912"/>
    </source>
</evidence>
<dbReference type="InterPro" id="IPR036196">
    <property type="entry name" value="Ptyr_pPase_sf"/>
</dbReference>
<evidence type="ECO:0000256" key="3">
    <source>
        <dbReference type="ARBA" id="ARBA00022801"/>
    </source>
</evidence>
<name>A0ABY6M2D7_9FLAO</name>
<accession>A0ABY6M2D7</accession>
<keyword evidence="7" id="KW-1185">Reference proteome</keyword>
<dbReference type="PANTHER" id="PTHR11717">
    <property type="entry name" value="LOW MOLECULAR WEIGHT PROTEIN TYROSINE PHOSPHATASE"/>
    <property type="match status" value="1"/>
</dbReference>
<evidence type="ECO:0000256" key="1">
    <source>
        <dbReference type="ARBA" id="ARBA00011063"/>
    </source>
</evidence>
<evidence type="ECO:0000313" key="6">
    <source>
        <dbReference type="EMBL" id="UYW01438.1"/>
    </source>
</evidence>
<evidence type="ECO:0000313" key="7">
    <source>
        <dbReference type="Proteomes" id="UP001163328"/>
    </source>
</evidence>
<dbReference type="Proteomes" id="UP001163328">
    <property type="component" value="Chromosome"/>
</dbReference>
<evidence type="ECO:0000259" key="5">
    <source>
        <dbReference type="SMART" id="SM00226"/>
    </source>
</evidence>
<dbReference type="InterPro" id="IPR023485">
    <property type="entry name" value="Ptyr_pPase"/>
</dbReference>
<feature type="domain" description="Phosphotyrosine protein phosphatase I" evidence="5">
    <location>
        <begin position="3"/>
        <end position="150"/>
    </location>
</feature>
<dbReference type="SMART" id="SM00226">
    <property type="entry name" value="LMWPc"/>
    <property type="match status" value="1"/>
</dbReference>
<dbReference type="PRINTS" id="PR00719">
    <property type="entry name" value="LMWPTPASE"/>
</dbReference>
<dbReference type="CDD" id="cd16343">
    <property type="entry name" value="LMWPTP"/>
    <property type="match status" value="1"/>
</dbReference>
<dbReference type="EMBL" id="CP081495">
    <property type="protein sequence ID" value="UYW01438.1"/>
    <property type="molecule type" value="Genomic_DNA"/>
</dbReference>